<protein>
    <submittedName>
        <fullName evidence="3">Calmodulin-like protein 39.1</fullName>
    </submittedName>
</protein>
<evidence type="ECO:0000259" key="2">
    <source>
        <dbReference type="PROSITE" id="PS50222"/>
    </source>
</evidence>
<dbReference type="Pfam" id="PF13202">
    <property type="entry name" value="EF-hand_5"/>
    <property type="match status" value="2"/>
</dbReference>
<dbReference type="InterPro" id="IPR002048">
    <property type="entry name" value="EF_hand_dom"/>
</dbReference>
<dbReference type="InterPro" id="IPR011992">
    <property type="entry name" value="EF-hand-dom_pair"/>
</dbReference>
<dbReference type="SUPFAM" id="SSF47473">
    <property type="entry name" value="EF-hand"/>
    <property type="match status" value="1"/>
</dbReference>
<evidence type="ECO:0000256" key="1">
    <source>
        <dbReference type="ARBA" id="ARBA00022837"/>
    </source>
</evidence>
<dbReference type="PROSITE" id="PS50222">
    <property type="entry name" value="EF_HAND_2"/>
    <property type="match status" value="1"/>
</dbReference>
<reference evidence="3" key="1">
    <citation type="submission" date="2018-03" db="EMBL/GenBank/DDBJ databases">
        <title>Calmodulin and Calmodulin-like Proteins Reveal their Involvement in Stress Response and Fruit Ripening in Papaya.</title>
        <authorList>
            <person name="Ding X."/>
            <person name="Zhang L."/>
            <person name="Hao Y."/>
            <person name="Xiao S."/>
            <person name="Wu Z."/>
            <person name="Chen W."/>
            <person name="Li X."/>
            <person name="Zhu X."/>
        </authorList>
    </citation>
    <scope>NUCLEOTIDE SEQUENCE</scope>
    <source>
        <tissue evidence="3">Fruit</tissue>
    </source>
</reference>
<evidence type="ECO:0000313" key="3">
    <source>
        <dbReference type="EMBL" id="AZL94080.1"/>
    </source>
</evidence>
<dbReference type="InterPro" id="IPR018247">
    <property type="entry name" value="EF_Hand_1_Ca_BS"/>
</dbReference>
<dbReference type="GO" id="GO:0005509">
    <property type="term" value="F:calcium ion binding"/>
    <property type="evidence" value="ECO:0007669"/>
    <property type="project" value="InterPro"/>
</dbReference>
<dbReference type="Gene3D" id="1.10.238.10">
    <property type="entry name" value="EF-hand"/>
    <property type="match status" value="1"/>
</dbReference>
<name>A0A3Q8UB77_CARPA</name>
<dbReference type="PROSITE" id="PS00018">
    <property type="entry name" value="EF_HAND_1"/>
    <property type="match status" value="2"/>
</dbReference>
<dbReference type="AlphaFoldDB" id="A0A3Q8UB77"/>
<keyword evidence="1" id="KW-0106">Calcium</keyword>
<proteinExistence type="evidence at transcript level"/>
<dbReference type="CDD" id="cd00051">
    <property type="entry name" value="EFh"/>
    <property type="match status" value="1"/>
</dbReference>
<feature type="domain" description="EF-hand" evidence="2">
    <location>
        <begin position="16"/>
        <end position="51"/>
    </location>
</feature>
<accession>A0A3Q8UB77</accession>
<sequence length="93" mass="10125">MPHIIGKGAPAPLKCPTEENIKAALMKFDSNGDQRLSTEELKIAFLNLGALVPGFRAWRGMKFADGDGDGFVDENELPKLIKYVSSLGYTIKA</sequence>
<organism evidence="3">
    <name type="scientific">Carica papaya</name>
    <name type="common">Papaya</name>
    <dbReference type="NCBI Taxonomy" id="3649"/>
    <lineage>
        <taxon>Eukaryota</taxon>
        <taxon>Viridiplantae</taxon>
        <taxon>Streptophyta</taxon>
        <taxon>Embryophyta</taxon>
        <taxon>Tracheophyta</taxon>
        <taxon>Spermatophyta</taxon>
        <taxon>Magnoliopsida</taxon>
        <taxon>eudicotyledons</taxon>
        <taxon>Gunneridae</taxon>
        <taxon>Pentapetalae</taxon>
        <taxon>rosids</taxon>
        <taxon>malvids</taxon>
        <taxon>Brassicales</taxon>
        <taxon>Caricaceae</taxon>
        <taxon>Carica</taxon>
    </lineage>
</organism>
<dbReference type="EMBL" id="MH032810">
    <property type="protein sequence ID" value="AZL94080.1"/>
    <property type="molecule type" value="mRNA"/>
</dbReference>